<dbReference type="EMBL" id="AFYH01108725">
    <property type="status" value="NOT_ANNOTATED_CDS"/>
    <property type="molecule type" value="Genomic_DNA"/>
</dbReference>
<dbReference type="GO" id="GO:0005634">
    <property type="term" value="C:nucleus"/>
    <property type="evidence" value="ECO:0007669"/>
    <property type="project" value="TreeGrafter"/>
</dbReference>
<evidence type="ECO:0000256" key="9">
    <source>
        <dbReference type="ARBA" id="ARBA00083167"/>
    </source>
</evidence>
<dbReference type="GO" id="GO:0106335">
    <property type="term" value="F:tRNA (5-carboxymethyluridine(34)-5-O)-methyltransferase activity"/>
    <property type="evidence" value="ECO:0007669"/>
    <property type="project" value="TreeGrafter"/>
</dbReference>
<evidence type="ECO:0000256" key="1">
    <source>
        <dbReference type="ARBA" id="ARBA00008361"/>
    </source>
</evidence>
<evidence type="ECO:0000256" key="2">
    <source>
        <dbReference type="ARBA" id="ARBA00022553"/>
    </source>
</evidence>
<comment type="similarity">
    <text evidence="1">Belongs to the methyltransferase superfamily.</text>
</comment>
<dbReference type="InterPro" id="IPR051422">
    <property type="entry name" value="AlkB_tRNA_MeTrf/Diox"/>
</dbReference>
<reference evidence="12" key="1">
    <citation type="submission" date="2011-08" db="EMBL/GenBank/DDBJ databases">
        <title>The draft genome of Latimeria chalumnae.</title>
        <authorList>
            <person name="Di Palma F."/>
            <person name="Alfoldi J."/>
            <person name="Johnson J."/>
            <person name="Berlin A."/>
            <person name="Gnerre S."/>
            <person name="Jaffe D."/>
            <person name="MacCallum I."/>
            <person name="Young S."/>
            <person name="Walker B.J."/>
            <person name="Lander E."/>
            <person name="Lindblad-Toh K."/>
        </authorList>
    </citation>
    <scope>NUCLEOTIDE SEQUENCE [LARGE SCALE GENOMIC DNA]</scope>
    <source>
        <strain evidence="12">Wild caught</strain>
    </source>
</reference>
<dbReference type="Ensembl" id="ENSLACT00000011147.1">
    <property type="protein sequence ID" value="ENSLACP00000011064.1"/>
    <property type="gene ID" value="ENSLACG00000009737.1"/>
</dbReference>
<dbReference type="PANTHER" id="PTHR13069:SF36">
    <property type="entry name" value="TRNA METHYLTRANSFERASE 9B-RELATED"/>
    <property type="match status" value="1"/>
</dbReference>
<dbReference type="FunCoup" id="H3AN43">
    <property type="interactions" value="874"/>
</dbReference>
<organism evidence="11 12">
    <name type="scientific">Latimeria chalumnae</name>
    <name type="common">Coelacanth</name>
    <dbReference type="NCBI Taxonomy" id="7897"/>
    <lineage>
        <taxon>Eukaryota</taxon>
        <taxon>Metazoa</taxon>
        <taxon>Chordata</taxon>
        <taxon>Craniata</taxon>
        <taxon>Vertebrata</taxon>
        <taxon>Euteleostomi</taxon>
        <taxon>Coelacanthiformes</taxon>
        <taxon>Coelacanthidae</taxon>
        <taxon>Latimeria</taxon>
    </lineage>
</organism>
<dbReference type="GeneTree" id="ENSGT00940000160373"/>
<dbReference type="STRING" id="7897.ENSLACP00000011064"/>
<keyword evidence="5" id="KW-0949">S-adenosyl-L-methionine</keyword>
<keyword evidence="4" id="KW-0808">Transferase</keyword>
<name>H3AN43_LATCH</name>
<dbReference type="OMA" id="HGNWCIV"/>
<evidence type="ECO:0000259" key="10">
    <source>
        <dbReference type="Pfam" id="PF08241"/>
    </source>
</evidence>
<dbReference type="GO" id="GO:0030488">
    <property type="term" value="P:tRNA methylation"/>
    <property type="evidence" value="ECO:0007669"/>
    <property type="project" value="TreeGrafter"/>
</dbReference>
<keyword evidence="6" id="KW-0819">tRNA processing</keyword>
<protein>
    <recommendedName>
        <fullName evidence="8">Probable tRNA methyltransferase 9B</fullName>
    </recommendedName>
    <alternativeName>
        <fullName evidence="9">Probable tRNA methyltransferase 9-like protein</fullName>
    </alternativeName>
</protein>
<dbReference type="InParanoid" id="H3AN43"/>
<dbReference type="SUPFAM" id="SSF53335">
    <property type="entry name" value="S-adenosyl-L-methionine-dependent methyltransferases"/>
    <property type="match status" value="1"/>
</dbReference>
<sequence>MEYEAIYLEKQHVHSVYERTAPYFNDLQSKAWPHVRQFLLDQQPGSLIADIGCGTGKYLSVNSQVYTLGCDYCGPLVEIAQKQGHEVMACDNLNLPFRDQCFNAVISVGVIHHFSTKERRVRAIKEMARVLISGGQLMIYVWAMEQKYRRFEKQDVFVPWNRALCSRQLSESCQSVHENKGRPNVEAQKEKLQKAVHAELGKALSLEQDLSPKRSYSADNYVAPGNCCLMFSEQQESKFYKDLGKSIRTWFFSKSLDESVMKKHIEKFKPFSSTEGWVNNTVSIQPSRHCSMDLDHPGSLMKEQSFEDEVFVETSTTNEAQLLQNPGTFRDLNGGLHRRVCENSRECSSQVDQVVEKNQNSHPCEDAEAVHSEGQRVFKRTPTTDSTDSFFGGAVPVTDDEKDLLDDKAFMRYYHVFREGELAYLLEEHVPELRILKSCYDHGNWCIVAEKKRHSSE</sequence>
<dbReference type="AlphaFoldDB" id="H3AN43"/>
<evidence type="ECO:0000256" key="7">
    <source>
        <dbReference type="ARBA" id="ARBA00057565"/>
    </source>
</evidence>
<dbReference type="GO" id="GO:0005737">
    <property type="term" value="C:cytoplasm"/>
    <property type="evidence" value="ECO:0007669"/>
    <property type="project" value="TreeGrafter"/>
</dbReference>
<keyword evidence="3" id="KW-0489">Methyltransferase</keyword>
<reference evidence="11" key="2">
    <citation type="submission" date="2025-08" db="UniProtKB">
        <authorList>
            <consortium name="Ensembl"/>
        </authorList>
    </citation>
    <scope>IDENTIFICATION</scope>
</reference>
<comment type="function">
    <text evidence="7">May modify wobble uridines in specific arginine and glutamic acid tRNAs. Acts as a tumor suppressor by promoting the expression of LIN9.</text>
</comment>
<proteinExistence type="inferred from homology"/>
<dbReference type="HOGENOM" id="CLU_029501_0_1_1"/>
<evidence type="ECO:0000313" key="11">
    <source>
        <dbReference type="Ensembl" id="ENSLACP00000011064.1"/>
    </source>
</evidence>
<evidence type="ECO:0000256" key="8">
    <source>
        <dbReference type="ARBA" id="ARBA00071880"/>
    </source>
</evidence>
<dbReference type="GO" id="GO:0008757">
    <property type="term" value="F:S-adenosylmethionine-dependent methyltransferase activity"/>
    <property type="evidence" value="ECO:0007669"/>
    <property type="project" value="InterPro"/>
</dbReference>
<gene>
    <name evidence="11" type="primary">TRMT9B</name>
</gene>
<accession>H3AN43</accession>
<dbReference type="Proteomes" id="UP000008672">
    <property type="component" value="Unassembled WGS sequence"/>
</dbReference>
<evidence type="ECO:0000256" key="5">
    <source>
        <dbReference type="ARBA" id="ARBA00022691"/>
    </source>
</evidence>
<evidence type="ECO:0000256" key="4">
    <source>
        <dbReference type="ARBA" id="ARBA00022679"/>
    </source>
</evidence>
<dbReference type="GO" id="GO:0000049">
    <property type="term" value="F:tRNA binding"/>
    <property type="evidence" value="ECO:0007669"/>
    <property type="project" value="TreeGrafter"/>
</dbReference>
<feature type="domain" description="Methyltransferase type 11" evidence="10">
    <location>
        <begin position="50"/>
        <end position="139"/>
    </location>
</feature>
<keyword evidence="2" id="KW-0597">Phosphoprotein</keyword>
<dbReference type="Gene3D" id="3.40.50.150">
    <property type="entry name" value="Vaccinia Virus protein VP39"/>
    <property type="match status" value="2"/>
</dbReference>
<dbReference type="GO" id="GO:0002098">
    <property type="term" value="P:tRNA wobble uridine modification"/>
    <property type="evidence" value="ECO:0007669"/>
    <property type="project" value="TreeGrafter"/>
</dbReference>
<dbReference type="InterPro" id="IPR029063">
    <property type="entry name" value="SAM-dependent_MTases_sf"/>
</dbReference>
<evidence type="ECO:0000256" key="6">
    <source>
        <dbReference type="ARBA" id="ARBA00022694"/>
    </source>
</evidence>
<dbReference type="FunFam" id="3.40.50.150:FF:000154">
    <property type="entry name" value="Probable tRNA methyltransferase 9B"/>
    <property type="match status" value="1"/>
</dbReference>
<dbReference type="InterPro" id="IPR013216">
    <property type="entry name" value="Methyltransf_11"/>
</dbReference>
<dbReference type="CDD" id="cd02440">
    <property type="entry name" value="AdoMet_MTases"/>
    <property type="match status" value="1"/>
</dbReference>
<dbReference type="eggNOG" id="KOG1331">
    <property type="taxonomic scope" value="Eukaryota"/>
</dbReference>
<dbReference type="Pfam" id="PF08241">
    <property type="entry name" value="Methyltransf_11"/>
    <property type="match status" value="1"/>
</dbReference>
<dbReference type="PANTHER" id="PTHR13069">
    <property type="entry name" value="ALKYLATED DNA REPAIR PROTEIN ALKB HOMOLOG 8"/>
    <property type="match status" value="1"/>
</dbReference>
<dbReference type="EMBL" id="AFYH01108726">
    <property type="status" value="NOT_ANNOTATED_CDS"/>
    <property type="molecule type" value="Genomic_DNA"/>
</dbReference>
<keyword evidence="12" id="KW-1185">Reference proteome</keyword>
<reference evidence="11" key="3">
    <citation type="submission" date="2025-09" db="UniProtKB">
        <authorList>
            <consortium name="Ensembl"/>
        </authorList>
    </citation>
    <scope>IDENTIFICATION</scope>
</reference>
<evidence type="ECO:0000313" key="12">
    <source>
        <dbReference type="Proteomes" id="UP000008672"/>
    </source>
</evidence>
<evidence type="ECO:0000256" key="3">
    <source>
        <dbReference type="ARBA" id="ARBA00022603"/>
    </source>
</evidence>